<dbReference type="RefSeq" id="WP_300985942.1">
    <property type="nucleotide sequence ID" value="NZ_CP129236.1"/>
</dbReference>
<proteinExistence type="predicted"/>
<evidence type="ECO:0000313" key="3">
    <source>
        <dbReference type="EMBL" id="MDN7241905.1"/>
    </source>
</evidence>
<protein>
    <submittedName>
        <fullName evidence="3">Metallophosphoesterase</fullName>
    </submittedName>
</protein>
<dbReference type="Pfam" id="PF00149">
    <property type="entry name" value="Metallophos"/>
    <property type="match status" value="1"/>
</dbReference>
<dbReference type="PANTHER" id="PTHR31302:SF0">
    <property type="entry name" value="TRANSMEMBRANE PROTEIN WITH METALLOPHOSPHOESTERASE DOMAIN"/>
    <property type="match status" value="1"/>
</dbReference>
<keyword evidence="1" id="KW-1133">Transmembrane helix</keyword>
<keyword evidence="4" id="KW-1185">Reference proteome</keyword>
<dbReference type="Gene3D" id="3.60.21.10">
    <property type="match status" value="1"/>
</dbReference>
<dbReference type="CDD" id="cd07385">
    <property type="entry name" value="MPP_YkuE_C"/>
    <property type="match status" value="1"/>
</dbReference>
<accession>A0ABT8N1Y4</accession>
<organism evidence="3 4">
    <name type="scientific">Planococcus shixiaomingii</name>
    <dbReference type="NCBI Taxonomy" id="3058393"/>
    <lineage>
        <taxon>Bacteria</taxon>
        <taxon>Bacillati</taxon>
        <taxon>Bacillota</taxon>
        <taxon>Bacilli</taxon>
        <taxon>Bacillales</taxon>
        <taxon>Caryophanaceae</taxon>
        <taxon>Planococcus</taxon>
    </lineage>
</organism>
<comment type="caution">
    <text evidence="3">The sequence shown here is derived from an EMBL/GenBank/DDBJ whole genome shotgun (WGS) entry which is preliminary data.</text>
</comment>
<dbReference type="PANTHER" id="PTHR31302">
    <property type="entry name" value="TRANSMEMBRANE PROTEIN WITH METALLOPHOSPHOESTERASE DOMAIN-RELATED"/>
    <property type="match status" value="1"/>
</dbReference>
<dbReference type="InterPro" id="IPR004843">
    <property type="entry name" value="Calcineurin-like_PHP"/>
</dbReference>
<dbReference type="EMBL" id="JAUJWV010000001">
    <property type="protein sequence ID" value="MDN7241905.1"/>
    <property type="molecule type" value="Genomic_DNA"/>
</dbReference>
<feature type="domain" description="Calcineurin-like phosphoesterase" evidence="2">
    <location>
        <begin position="140"/>
        <end position="301"/>
    </location>
</feature>
<keyword evidence="1" id="KW-0472">Membrane</keyword>
<sequence>MRIITASIGMLAIYSSLSAYIGWNVYVWLQHLIPLNPWLFALLWFLWVFSFLIGRMGHQWLLFSIMGSYWFAFFEYAVLLTPIANIASLFITAENPALVVGTIEAVVLLLIFVSGSFLAYNPIVRKLEITVDAPEADPLHIVLASDFHLGVLSGKNHLQRFVKKSNSLKPDVVLLAGDLVDDDPIWYARYGMSEVMGELKAKLGVYGILGNHDYYGKKIPLLVQLMEKSGVSILRDETISVENRFYLTGREDRTFRDRPLLETLKPKSDDLPWIVMDHTPPKLSEPTRLGVDLQVSGHTHKGQMWPNRFITKKVFDLDYGHRQINKSHFLVSSGFGFWGPPIRIGSRSELWSIKMNFKEQT</sequence>
<feature type="transmembrane region" description="Helical" evidence="1">
    <location>
        <begin position="69"/>
        <end position="91"/>
    </location>
</feature>
<dbReference type="InterPro" id="IPR051158">
    <property type="entry name" value="Metallophosphoesterase_sf"/>
</dbReference>
<evidence type="ECO:0000256" key="1">
    <source>
        <dbReference type="SAM" id="Phobius"/>
    </source>
</evidence>
<feature type="transmembrane region" description="Helical" evidence="1">
    <location>
        <begin position="35"/>
        <end position="57"/>
    </location>
</feature>
<dbReference type="Proteomes" id="UP001172055">
    <property type="component" value="Unassembled WGS sequence"/>
</dbReference>
<keyword evidence="1" id="KW-0812">Transmembrane</keyword>
<reference evidence="3 4" key="1">
    <citation type="submission" date="2023-06" db="EMBL/GenBank/DDBJ databases">
        <title>Novel species in genus Planococcus.</title>
        <authorList>
            <person name="Ning S."/>
        </authorList>
    </citation>
    <scope>NUCLEOTIDE SEQUENCE [LARGE SCALE GENOMIC DNA]</scope>
    <source>
        <strain evidence="3 4">N028</strain>
    </source>
</reference>
<evidence type="ECO:0000259" key="2">
    <source>
        <dbReference type="Pfam" id="PF00149"/>
    </source>
</evidence>
<name>A0ABT8N1Y4_9BACL</name>
<evidence type="ECO:0000313" key="4">
    <source>
        <dbReference type="Proteomes" id="UP001172055"/>
    </source>
</evidence>
<gene>
    <name evidence="3" type="ORF">QWY14_08860</name>
</gene>
<dbReference type="SUPFAM" id="SSF56300">
    <property type="entry name" value="Metallo-dependent phosphatases"/>
    <property type="match status" value="1"/>
</dbReference>
<dbReference type="InterPro" id="IPR029052">
    <property type="entry name" value="Metallo-depent_PP-like"/>
</dbReference>
<feature type="transmembrane region" description="Helical" evidence="1">
    <location>
        <begin position="97"/>
        <end position="120"/>
    </location>
</feature>